<keyword evidence="2" id="KW-1185">Reference proteome</keyword>
<gene>
    <name evidence="1" type="ORF">TSPI_10050</name>
</gene>
<name>A0ABR3KTF8_TRISP</name>
<evidence type="ECO:0000313" key="1">
    <source>
        <dbReference type="EMBL" id="KAL1243935.1"/>
    </source>
</evidence>
<reference evidence="1 2" key="1">
    <citation type="submission" date="2024-07" db="EMBL/GenBank/DDBJ databases">
        <title>Enhanced genomic and transcriptomic resources for Trichinella pseudospiralis and T. spiralis underpin the discovery of pronounced molecular differences between stages and species.</title>
        <authorList>
            <person name="Pasi K.K."/>
            <person name="La Rosa G."/>
            <person name="Gomez-Morales M.A."/>
            <person name="Tosini F."/>
            <person name="Sumanam S."/>
            <person name="Young N.D."/>
            <person name="Chang B.C."/>
            <person name="Robin G.B."/>
        </authorList>
    </citation>
    <scope>NUCLEOTIDE SEQUENCE [LARGE SCALE GENOMIC DNA]</scope>
    <source>
        <strain evidence="1">ISS534</strain>
    </source>
</reference>
<comment type="caution">
    <text evidence="1">The sequence shown here is derived from an EMBL/GenBank/DDBJ whole genome shotgun (WGS) entry which is preliminary data.</text>
</comment>
<sequence>MDSCGRCPADVSPINSLLLHLSCFSIEDKLRTTPESSTTCYKYRSRAPAAFHTPEAGQYMSKKSHEDLPLPLSNFSPVRFSAVYGFENKNKYKFSTKPSFPRQISSIPRFSYCNLQKMLDYTFAICLLQTVNQPIAA</sequence>
<dbReference type="EMBL" id="JBEUSY010000152">
    <property type="protein sequence ID" value="KAL1243935.1"/>
    <property type="molecule type" value="Genomic_DNA"/>
</dbReference>
<proteinExistence type="predicted"/>
<dbReference type="Proteomes" id="UP001558632">
    <property type="component" value="Unassembled WGS sequence"/>
</dbReference>
<accession>A0ABR3KTF8</accession>
<evidence type="ECO:0000313" key="2">
    <source>
        <dbReference type="Proteomes" id="UP001558632"/>
    </source>
</evidence>
<organism evidence="1 2">
    <name type="scientific">Trichinella spiralis</name>
    <name type="common">Trichina worm</name>
    <dbReference type="NCBI Taxonomy" id="6334"/>
    <lineage>
        <taxon>Eukaryota</taxon>
        <taxon>Metazoa</taxon>
        <taxon>Ecdysozoa</taxon>
        <taxon>Nematoda</taxon>
        <taxon>Enoplea</taxon>
        <taxon>Dorylaimia</taxon>
        <taxon>Trichinellida</taxon>
        <taxon>Trichinellidae</taxon>
        <taxon>Trichinella</taxon>
    </lineage>
</organism>
<protein>
    <submittedName>
        <fullName evidence="1">C-type lectin BiL</fullName>
    </submittedName>
</protein>